<keyword evidence="2" id="KW-1185">Reference proteome</keyword>
<dbReference type="AlphaFoldDB" id="A0A8H7TCK9"/>
<comment type="caution">
    <text evidence="1">The sequence shown here is derived from an EMBL/GenBank/DDBJ whole genome shotgun (WGS) entry which is preliminary data.</text>
</comment>
<sequence length="132" mass="15223">MSDSTVVSSCALPPQLQSWRSLVNRSITAWNELATDGREIFSRLPISTLQSLSTLDDFLSQAGIPLTFWFFQTRQAFLSQKRMNKWSRDRLDDYILLPGSKNFILRKDCFFESHFWDSPAHPDPDGGTLRLH</sequence>
<evidence type="ECO:0000313" key="2">
    <source>
        <dbReference type="Proteomes" id="UP000664132"/>
    </source>
</evidence>
<name>A0A8H7TCK9_9HELO</name>
<dbReference type="OrthoDB" id="2345911at2759"/>
<evidence type="ECO:0000313" key="1">
    <source>
        <dbReference type="EMBL" id="KAG4416346.1"/>
    </source>
</evidence>
<protein>
    <submittedName>
        <fullName evidence="1">Uncharacterized protein</fullName>
    </submittedName>
</protein>
<proteinExistence type="predicted"/>
<dbReference type="EMBL" id="JAFJYH010000189">
    <property type="protein sequence ID" value="KAG4416346.1"/>
    <property type="molecule type" value="Genomic_DNA"/>
</dbReference>
<reference evidence="1" key="1">
    <citation type="submission" date="2021-02" db="EMBL/GenBank/DDBJ databases">
        <title>Genome sequence Cadophora malorum strain M34.</title>
        <authorList>
            <person name="Stefanovic E."/>
            <person name="Vu D."/>
            <person name="Scully C."/>
            <person name="Dijksterhuis J."/>
            <person name="Roader J."/>
            <person name="Houbraken J."/>
        </authorList>
    </citation>
    <scope>NUCLEOTIDE SEQUENCE</scope>
    <source>
        <strain evidence="1">M34</strain>
    </source>
</reference>
<organism evidence="1 2">
    <name type="scientific">Cadophora malorum</name>
    <dbReference type="NCBI Taxonomy" id="108018"/>
    <lineage>
        <taxon>Eukaryota</taxon>
        <taxon>Fungi</taxon>
        <taxon>Dikarya</taxon>
        <taxon>Ascomycota</taxon>
        <taxon>Pezizomycotina</taxon>
        <taxon>Leotiomycetes</taxon>
        <taxon>Helotiales</taxon>
        <taxon>Ploettnerulaceae</taxon>
        <taxon>Cadophora</taxon>
    </lineage>
</organism>
<gene>
    <name evidence="1" type="ORF">IFR04_010508</name>
</gene>
<dbReference type="Proteomes" id="UP000664132">
    <property type="component" value="Unassembled WGS sequence"/>
</dbReference>
<accession>A0A8H7TCK9</accession>